<dbReference type="Pfam" id="PF08876">
    <property type="entry name" value="DUF1836"/>
    <property type="match status" value="1"/>
</dbReference>
<keyword evidence="1" id="KW-0175">Coiled coil</keyword>
<dbReference type="EMBL" id="JAMKBJ010000014">
    <property type="protein sequence ID" value="MCZ8538258.1"/>
    <property type="molecule type" value="Genomic_DNA"/>
</dbReference>
<keyword evidence="3" id="KW-1185">Reference proteome</keyword>
<evidence type="ECO:0000313" key="3">
    <source>
        <dbReference type="Proteomes" id="UP001152173"/>
    </source>
</evidence>
<gene>
    <name evidence="2" type="ORF">M9R32_13760</name>
</gene>
<evidence type="ECO:0000313" key="2">
    <source>
        <dbReference type="EMBL" id="MCZ8538258.1"/>
    </source>
</evidence>
<feature type="coiled-coil region" evidence="1">
    <location>
        <begin position="176"/>
        <end position="203"/>
    </location>
</feature>
<dbReference type="AlphaFoldDB" id="A0A9X3LHY3"/>
<dbReference type="PANTHER" id="PTHR40056:SF1">
    <property type="entry name" value="DUF1836 DOMAIN-CONTAINING PROTEIN"/>
    <property type="match status" value="1"/>
</dbReference>
<accession>A0A9X3LHY3</accession>
<dbReference type="RefSeq" id="WP_269927332.1">
    <property type="nucleotide sequence ID" value="NZ_JAMKBJ010000014.1"/>
</dbReference>
<protein>
    <submittedName>
        <fullName evidence="2">DUF1836 domain-containing protein</fullName>
    </submittedName>
</protein>
<proteinExistence type="predicted"/>
<dbReference type="PANTHER" id="PTHR40056">
    <property type="entry name" value="HYPOTHETICAL CYTOSOLIC PROTEIN"/>
    <property type="match status" value="1"/>
</dbReference>
<organism evidence="2 3">
    <name type="scientific">Paenisporosarcina quisquiliarum</name>
    <dbReference type="NCBI Taxonomy" id="365346"/>
    <lineage>
        <taxon>Bacteria</taxon>
        <taxon>Bacillati</taxon>
        <taxon>Bacillota</taxon>
        <taxon>Bacilli</taxon>
        <taxon>Bacillales</taxon>
        <taxon>Caryophanaceae</taxon>
        <taxon>Paenisporosarcina</taxon>
    </lineage>
</organism>
<sequence length="203" mass="23666">MEKSQELIQKLSLEKNISLQEMPDIDLYMDQVIQLFDHTFKSTKRNDEEKVLTKTMINNYAKAKLFIPIKNKKYSKKHLILISLIYQLKGALSINDIKSTLDGLNSKLTNEDFELEKFYTSYLAIQQGNASDFESEFEKRALDVHKEVAKMDDREAEKLEKILLITSLVNISNSYRKAAELLIDELKEESHQTEENLKSKKEK</sequence>
<reference evidence="2" key="1">
    <citation type="submission" date="2022-05" db="EMBL/GenBank/DDBJ databases">
        <authorList>
            <person name="Colautti A."/>
            <person name="Iacumin L."/>
        </authorList>
    </citation>
    <scope>NUCLEOTIDE SEQUENCE</scope>
    <source>
        <strain evidence="2">SK 55</strain>
    </source>
</reference>
<dbReference type="InterPro" id="IPR014975">
    <property type="entry name" value="DUF1836"/>
</dbReference>
<comment type="caution">
    <text evidence="2">The sequence shown here is derived from an EMBL/GenBank/DDBJ whole genome shotgun (WGS) entry which is preliminary data.</text>
</comment>
<name>A0A9X3LHY3_9BACL</name>
<evidence type="ECO:0000256" key="1">
    <source>
        <dbReference type="SAM" id="Coils"/>
    </source>
</evidence>
<dbReference type="Proteomes" id="UP001152173">
    <property type="component" value="Unassembled WGS sequence"/>
</dbReference>